<feature type="region of interest" description="Disordered" evidence="1">
    <location>
        <begin position="84"/>
        <end position="106"/>
    </location>
</feature>
<feature type="compositionally biased region" description="Basic and acidic residues" evidence="1">
    <location>
        <begin position="378"/>
        <end position="392"/>
    </location>
</feature>
<evidence type="ECO:0000313" key="2">
    <source>
        <dbReference type="EMBL" id="KAF5193761.1"/>
    </source>
</evidence>
<dbReference type="PANTHER" id="PTHR31286">
    <property type="entry name" value="GLYCINE-RICH CELL WALL STRUCTURAL PROTEIN 1.8-LIKE"/>
    <property type="match status" value="1"/>
</dbReference>
<dbReference type="AlphaFoldDB" id="A0A7J6W8Z9"/>
<gene>
    <name evidence="2" type="ORF">FRX31_016652</name>
</gene>
<evidence type="ECO:0000313" key="3">
    <source>
        <dbReference type="Proteomes" id="UP000554482"/>
    </source>
</evidence>
<evidence type="ECO:0000256" key="1">
    <source>
        <dbReference type="SAM" id="MobiDB-lite"/>
    </source>
</evidence>
<feature type="compositionally biased region" description="Polar residues" evidence="1">
    <location>
        <begin position="436"/>
        <end position="445"/>
    </location>
</feature>
<dbReference type="InterPro" id="IPR040256">
    <property type="entry name" value="At4g02000-like"/>
</dbReference>
<accession>A0A7J6W8Z9</accession>
<name>A0A7J6W8Z9_THATH</name>
<dbReference type="Gene3D" id="3.40.50.300">
    <property type="entry name" value="P-loop containing nucleotide triphosphate hydrolases"/>
    <property type="match status" value="1"/>
</dbReference>
<dbReference type="InterPro" id="IPR027417">
    <property type="entry name" value="P-loop_NTPase"/>
</dbReference>
<dbReference type="GO" id="GO:0003676">
    <property type="term" value="F:nucleic acid binding"/>
    <property type="evidence" value="ECO:0007669"/>
    <property type="project" value="InterPro"/>
</dbReference>
<protein>
    <submittedName>
        <fullName evidence="2">Dna polymerase iii</fullName>
    </submittedName>
</protein>
<dbReference type="SUPFAM" id="SSF57756">
    <property type="entry name" value="Retrovirus zinc finger-like domains"/>
    <property type="match status" value="1"/>
</dbReference>
<dbReference type="GO" id="GO:0008270">
    <property type="term" value="F:zinc ion binding"/>
    <property type="evidence" value="ECO:0007669"/>
    <property type="project" value="InterPro"/>
</dbReference>
<reference evidence="2 3" key="1">
    <citation type="submission" date="2020-06" db="EMBL/GenBank/DDBJ databases">
        <title>Transcriptomic and genomic resources for Thalictrum thalictroides and T. hernandezii: Facilitating candidate gene discovery in an emerging model plant lineage.</title>
        <authorList>
            <person name="Arias T."/>
            <person name="Riano-Pachon D.M."/>
            <person name="Di Stilio V.S."/>
        </authorList>
    </citation>
    <scope>NUCLEOTIDE SEQUENCE [LARGE SCALE GENOMIC DNA]</scope>
    <source>
        <strain evidence="3">cv. WT478/WT964</strain>
        <tissue evidence="2">Leaves</tissue>
    </source>
</reference>
<organism evidence="2 3">
    <name type="scientific">Thalictrum thalictroides</name>
    <name type="common">Rue-anemone</name>
    <name type="synonym">Anemone thalictroides</name>
    <dbReference type="NCBI Taxonomy" id="46969"/>
    <lineage>
        <taxon>Eukaryota</taxon>
        <taxon>Viridiplantae</taxon>
        <taxon>Streptophyta</taxon>
        <taxon>Embryophyta</taxon>
        <taxon>Tracheophyta</taxon>
        <taxon>Spermatophyta</taxon>
        <taxon>Magnoliopsida</taxon>
        <taxon>Ranunculales</taxon>
        <taxon>Ranunculaceae</taxon>
        <taxon>Thalictroideae</taxon>
        <taxon>Thalictrum</taxon>
    </lineage>
</organism>
<feature type="region of interest" description="Disordered" evidence="1">
    <location>
        <begin position="419"/>
        <end position="445"/>
    </location>
</feature>
<dbReference type="OrthoDB" id="1911163at2759"/>
<feature type="non-terminal residue" evidence="2">
    <location>
        <position position="1"/>
    </location>
</feature>
<sequence>TIIKINAKTTGIEQRLSQSSSSLNSKYYPKLFEDIAGHEIIVKALSNVVLKEKIAPLYLFHGPQSILSQLASLIKDILSGTSATATTSSAGSSKDKRLSRSGSQLSNDQLERLSQALKKLVQTEKQLSSSNDQTNCVVAALLQIESEHLFNRSPTGIVLPRDFRVSSGSHSKPMERSWKLFVEAEMKEMKTVPIWVILKGYPMELWDRKGFSKVGSTIGVPLFVDKLTEERRRPAYARMCIEVDTSCKFHKDVTMVLDQKKAFTIPVEYNWKPPRCTHCDVFGHTDKKCPSKPKKTEKGATVWLQRGVMTNLEVSEEHKEEESNVHQINATTGDTKGVEEGVSSGCVERASQIPSDDLVKETSNDEGWQSPSKRHTFRSKESNASKGKDVVDKGGMSVAQNYKGTQQHWKYGREPVQQTNKQTFGGGKATVPASIDTLNPNKVIK</sequence>
<feature type="region of interest" description="Disordered" evidence="1">
    <location>
        <begin position="316"/>
        <end position="394"/>
    </location>
</feature>
<dbReference type="EMBL" id="JABWDY010019660">
    <property type="protein sequence ID" value="KAF5193761.1"/>
    <property type="molecule type" value="Genomic_DNA"/>
</dbReference>
<comment type="caution">
    <text evidence="2">The sequence shown here is derived from an EMBL/GenBank/DDBJ whole genome shotgun (WGS) entry which is preliminary data.</text>
</comment>
<dbReference type="InterPro" id="IPR036875">
    <property type="entry name" value="Znf_CCHC_sf"/>
</dbReference>
<keyword evidence="3" id="KW-1185">Reference proteome</keyword>
<dbReference type="Proteomes" id="UP000554482">
    <property type="component" value="Unassembled WGS sequence"/>
</dbReference>
<dbReference type="PANTHER" id="PTHR31286:SF180">
    <property type="entry name" value="OS10G0362600 PROTEIN"/>
    <property type="match status" value="1"/>
</dbReference>
<proteinExistence type="predicted"/>